<comment type="caution">
    <text evidence="2">The sequence shown here is derived from an EMBL/GenBank/DDBJ whole genome shotgun (WGS) entry which is preliminary data.</text>
</comment>
<evidence type="ECO:0008006" key="4">
    <source>
        <dbReference type="Google" id="ProtNLM"/>
    </source>
</evidence>
<organism evidence="2 3">
    <name type="scientific">Allofournierella massiliensis</name>
    <dbReference type="NCBI Taxonomy" id="1650663"/>
    <lineage>
        <taxon>Bacteria</taxon>
        <taxon>Bacillati</taxon>
        <taxon>Bacillota</taxon>
        <taxon>Clostridia</taxon>
        <taxon>Eubacteriales</taxon>
        <taxon>Oscillospiraceae</taxon>
        <taxon>Allofournierella</taxon>
    </lineage>
</organism>
<feature type="transmembrane region" description="Helical" evidence="1">
    <location>
        <begin position="365"/>
        <end position="382"/>
    </location>
</feature>
<accession>A0ABT7UNC1</accession>
<keyword evidence="1" id="KW-1133">Transmembrane helix</keyword>
<dbReference type="EMBL" id="JAUDCL010000001">
    <property type="protein sequence ID" value="MDM8199745.1"/>
    <property type="molecule type" value="Genomic_DNA"/>
</dbReference>
<feature type="transmembrane region" description="Helical" evidence="1">
    <location>
        <begin position="432"/>
        <end position="450"/>
    </location>
</feature>
<keyword evidence="1" id="KW-0472">Membrane</keyword>
<gene>
    <name evidence="2" type="ORF">QUW08_00275</name>
</gene>
<feature type="transmembrane region" description="Helical" evidence="1">
    <location>
        <begin position="394"/>
        <end position="412"/>
    </location>
</feature>
<keyword evidence="1" id="KW-0812">Transmembrane</keyword>
<dbReference type="RefSeq" id="WP_289598383.1">
    <property type="nucleotide sequence ID" value="NZ_JAUDCL010000001.1"/>
</dbReference>
<sequence>MIYLYWVAVFAVIALALAVQFGRRLEQTFAPALFIGILVLYLFGLAGPLLWGLGAVSLLGGAAGVWLVVQAVRRKQLFVHRWLTPGAVVLVGMVFFIAWMQAGRLAIGNDEFSHWAYTVKIMTNHDQLSVWHASEAGFGEYPPALALLEYLFVRLTPGFTEGYLYRAMMLFQVSLLLPVLSRFGWKRLGGALAGFAGVFLLPLAFYGQFYSDLCVDGTLALLFAYLLYTWLSTRRLQGFVTLQLSLGTAVLVLTKESGVIFALAALGFVAWDGLRLARAGGQPGAVRQCAVQLAFPAGALVLARLSWGIVVAMQGLTAGGSGNTLERLLSLAGPWPEKWTLTLSAFLEHLFLPVKNESVLPLSPAAWLVLGLTAVWALRRALPRLEQSLRRLSLGLAAGFAVYCIGLLYLYFFQFSDYEATRVASLERYLGSWLLAVVLLAAYLALAAWGRAEGKRLLGPGCVLVAALLVMSGTSAEIQRLVAPAKGAAQEQQQRAAYFTPQSFPMEWSENDKLYFVAEDTASYEVLCANYSFYPRAIGSSAGYNFNTEGDWTTWASEVTAEQWADTLTGEGYTYVYLYQISPSFAGKYSELFADPGDIVGGALYAVQTTEDGGVQLARVWPALAEG</sequence>
<feature type="transmembrane region" description="Helical" evidence="1">
    <location>
        <begin position="188"/>
        <end position="207"/>
    </location>
</feature>
<reference evidence="3" key="2">
    <citation type="submission" date="2023-06" db="EMBL/GenBank/DDBJ databases">
        <title>Identification and characterization of horizontal gene transfer across gut microbiota members of farm animals based on homology search.</title>
        <authorList>
            <person name="Zeman M."/>
            <person name="Kubasova T."/>
            <person name="Jahodarova E."/>
            <person name="Nykrynova M."/>
            <person name="Rychlik I."/>
        </authorList>
    </citation>
    <scope>NUCLEOTIDE SEQUENCE [LARGE SCALE GENOMIC DNA]</scope>
    <source>
        <strain evidence="3">ET340</strain>
    </source>
</reference>
<feature type="transmembrane region" description="Helical" evidence="1">
    <location>
        <begin position="457"/>
        <end position="476"/>
    </location>
</feature>
<feature type="transmembrane region" description="Helical" evidence="1">
    <location>
        <begin position="29"/>
        <end position="45"/>
    </location>
</feature>
<reference evidence="2 3" key="1">
    <citation type="submission" date="2023-06" db="EMBL/GenBank/DDBJ databases">
        <title>Identification and characterization of horizontal gene transfer across gut microbiota members of farm animals based on homology search.</title>
        <authorList>
            <person name="Schwarzerova J."/>
            <person name="Nykrynova M."/>
            <person name="Jureckova K."/>
            <person name="Cejkova D."/>
            <person name="Rychlik I."/>
        </authorList>
    </citation>
    <scope>NUCLEOTIDE SEQUENCE [LARGE SCALE GENOMIC DNA]</scope>
    <source>
        <strain evidence="2 3">ET340</strain>
    </source>
</reference>
<feature type="transmembrane region" description="Helical" evidence="1">
    <location>
        <begin position="51"/>
        <end position="69"/>
    </location>
</feature>
<feature type="transmembrane region" description="Helical" evidence="1">
    <location>
        <begin position="6"/>
        <end position="22"/>
    </location>
</feature>
<feature type="transmembrane region" description="Helical" evidence="1">
    <location>
        <begin position="259"/>
        <end position="277"/>
    </location>
</feature>
<proteinExistence type="predicted"/>
<reference evidence="2 3" key="3">
    <citation type="submission" date="2023-06" db="EMBL/GenBank/DDBJ databases">
        <authorList>
            <person name="Zeman M."/>
            <person name="Kubasova T."/>
            <person name="Jahodarova E."/>
            <person name="Nykrynova M."/>
            <person name="Rychlik I."/>
        </authorList>
    </citation>
    <scope>NUCLEOTIDE SEQUENCE [LARGE SCALE GENOMIC DNA]</scope>
    <source>
        <strain evidence="2 3">ET340</strain>
    </source>
</reference>
<evidence type="ECO:0000256" key="1">
    <source>
        <dbReference type="SAM" id="Phobius"/>
    </source>
</evidence>
<evidence type="ECO:0000313" key="2">
    <source>
        <dbReference type="EMBL" id="MDM8199745.1"/>
    </source>
</evidence>
<evidence type="ECO:0000313" key="3">
    <source>
        <dbReference type="Proteomes" id="UP001529380"/>
    </source>
</evidence>
<protein>
    <recommendedName>
        <fullName evidence="4">Dolichyl-phosphate-mannose-protein mannosyltransferase</fullName>
    </recommendedName>
</protein>
<keyword evidence="3" id="KW-1185">Reference proteome</keyword>
<feature type="transmembrane region" description="Helical" evidence="1">
    <location>
        <begin position="81"/>
        <end position="102"/>
    </location>
</feature>
<feature type="transmembrane region" description="Helical" evidence="1">
    <location>
        <begin position="289"/>
        <end position="313"/>
    </location>
</feature>
<dbReference type="Proteomes" id="UP001529380">
    <property type="component" value="Unassembled WGS sequence"/>
</dbReference>
<name>A0ABT7UNC1_9FIRM</name>
<feature type="transmembrane region" description="Helical" evidence="1">
    <location>
        <begin position="163"/>
        <end position="181"/>
    </location>
</feature>